<dbReference type="AlphaFoldDB" id="A0A816FZI1"/>
<dbReference type="EMBL" id="CAJOBH010016160">
    <property type="protein sequence ID" value="CAF4191772.1"/>
    <property type="molecule type" value="Genomic_DNA"/>
</dbReference>
<protein>
    <submittedName>
        <fullName evidence="2">Uncharacterized protein</fullName>
    </submittedName>
</protein>
<sequence length="201" mass="23514">MKRVQNTKKKRRTKYWVRLTVFDNAVTAEASLENTWSKYYSNYSEIERKVYYRCRKSKLRGLQCSAGIYLLYHAASDQVSVYKTEYDHDHHGGKVRGIDQSVKKCIEDLFNDGITKPKQVIDALQTRTLELPSFVQIKNFLVQIKQKKFGSCIISLGELEQWCEQNVNIPTDENKYFAVSYKIVYSDDEAENDHEDEEDAD</sequence>
<organism evidence="2 5">
    <name type="scientific">Rotaria magnacalcarata</name>
    <dbReference type="NCBI Taxonomy" id="392030"/>
    <lineage>
        <taxon>Eukaryota</taxon>
        <taxon>Metazoa</taxon>
        <taxon>Spiralia</taxon>
        <taxon>Gnathifera</taxon>
        <taxon>Rotifera</taxon>
        <taxon>Eurotatoria</taxon>
        <taxon>Bdelloidea</taxon>
        <taxon>Philodinida</taxon>
        <taxon>Philodinidae</taxon>
        <taxon>Rotaria</taxon>
    </lineage>
</organism>
<evidence type="ECO:0000313" key="3">
    <source>
        <dbReference type="EMBL" id="CAF4089238.1"/>
    </source>
</evidence>
<name>A0A816FZI1_9BILA</name>
<reference evidence="2" key="1">
    <citation type="submission" date="2021-02" db="EMBL/GenBank/DDBJ databases">
        <authorList>
            <person name="Nowell W R."/>
        </authorList>
    </citation>
    <scope>NUCLEOTIDE SEQUENCE</scope>
</reference>
<dbReference type="EMBL" id="CAJNOW010018801">
    <property type="protein sequence ID" value="CAF1668207.1"/>
    <property type="molecule type" value="Genomic_DNA"/>
</dbReference>
<dbReference type="Proteomes" id="UP000681967">
    <property type="component" value="Unassembled WGS sequence"/>
</dbReference>
<proteinExistence type="predicted"/>
<evidence type="ECO:0000313" key="5">
    <source>
        <dbReference type="Proteomes" id="UP000663834"/>
    </source>
</evidence>
<evidence type="ECO:0000313" key="2">
    <source>
        <dbReference type="EMBL" id="CAF1668207.1"/>
    </source>
</evidence>
<dbReference type="Proteomes" id="UP000663855">
    <property type="component" value="Unassembled WGS sequence"/>
</dbReference>
<dbReference type="Proteomes" id="UP000681720">
    <property type="component" value="Unassembled WGS sequence"/>
</dbReference>
<dbReference type="Proteomes" id="UP000663834">
    <property type="component" value="Unassembled WGS sequence"/>
</dbReference>
<dbReference type="OrthoDB" id="119028at2759"/>
<evidence type="ECO:0000313" key="1">
    <source>
        <dbReference type="EMBL" id="CAF1127649.1"/>
    </source>
</evidence>
<gene>
    <name evidence="4" type="ORF">BYL167_LOCUS23271</name>
    <name evidence="1" type="ORF">CJN711_LOCUS8397</name>
    <name evidence="3" type="ORF">GIL414_LOCUS16511</name>
    <name evidence="2" type="ORF">KQP761_LOCUS33620</name>
</gene>
<evidence type="ECO:0000313" key="4">
    <source>
        <dbReference type="EMBL" id="CAF4191772.1"/>
    </source>
</evidence>
<dbReference type="EMBL" id="CAJNOV010003072">
    <property type="protein sequence ID" value="CAF1127649.1"/>
    <property type="molecule type" value="Genomic_DNA"/>
</dbReference>
<dbReference type="EMBL" id="CAJOBJ010007562">
    <property type="protein sequence ID" value="CAF4089238.1"/>
    <property type="molecule type" value="Genomic_DNA"/>
</dbReference>
<accession>A0A816FZI1</accession>
<comment type="caution">
    <text evidence="2">The sequence shown here is derived from an EMBL/GenBank/DDBJ whole genome shotgun (WGS) entry which is preliminary data.</text>
</comment>